<dbReference type="PANTHER" id="PTHR10938:SF0">
    <property type="entry name" value="TRANSLATION INITIATION FACTOR IF-3, MITOCHONDRIAL"/>
    <property type="match status" value="1"/>
</dbReference>
<keyword evidence="10" id="KW-1185">Reference proteome</keyword>
<evidence type="ECO:0000313" key="10">
    <source>
        <dbReference type="Proteomes" id="UP001056381"/>
    </source>
</evidence>
<dbReference type="GO" id="GO:0005829">
    <property type="term" value="C:cytosol"/>
    <property type="evidence" value="ECO:0007669"/>
    <property type="project" value="TreeGrafter"/>
</dbReference>
<keyword evidence="4" id="KW-0963">Cytoplasm</keyword>
<dbReference type="InterPro" id="IPR019814">
    <property type="entry name" value="Translation_initiation_fac_3_N"/>
</dbReference>
<dbReference type="GO" id="GO:0043022">
    <property type="term" value="F:ribosome binding"/>
    <property type="evidence" value="ECO:0007669"/>
    <property type="project" value="TreeGrafter"/>
</dbReference>
<dbReference type="InterPro" id="IPR001288">
    <property type="entry name" value="Translation_initiation_fac_3"/>
</dbReference>
<evidence type="ECO:0000256" key="6">
    <source>
        <dbReference type="RuleBase" id="RU000646"/>
    </source>
</evidence>
<keyword evidence="3 4" id="KW-0648">Protein biosynthesis</keyword>
<evidence type="ECO:0000256" key="3">
    <source>
        <dbReference type="ARBA" id="ARBA00022917"/>
    </source>
</evidence>
<evidence type="ECO:0000259" key="7">
    <source>
        <dbReference type="Pfam" id="PF00707"/>
    </source>
</evidence>
<organism evidence="9 10">
    <name type="scientific">SAR86 cluster bacterium</name>
    <dbReference type="NCBI Taxonomy" id="2030880"/>
    <lineage>
        <taxon>Bacteria</taxon>
        <taxon>Pseudomonadati</taxon>
        <taxon>Pseudomonadota</taxon>
        <taxon>Gammaproteobacteria</taxon>
        <taxon>SAR86 cluster</taxon>
    </lineage>
</organism>
<protein>
    <recommendedName>
        <fullName evidence="4 5">Translation initiation factor IF-3</fullName>
    </recommendedName>
</protein>
<evidence type="ECO:0000256" key="1">
    <source>
        <dbReference type="ARBA" id="ARBA00005439"/>
    </source>
</evidence>
<dbReference type="AlphaFoldDB" id="A0A9Q8TXT1"/>
<dbReference type="PROSITE" id="PS00938">
    <property type="entry name" value="IF3"/>
    <property type="match status" value="1"/>
</dbReference>
<dbReference type="Proteomes" id="UP001056381">
    <property type="component" value="Chromosome"/>
</dbReference>
<evidence type="ECO:0000256" key="4">
    <source>
        <dbReference type="HAMAP-Rule" id="MF_00080"/>
    </source>
</evidence>
<comment type="similarity">
    <text evidence="1 4 6">Belongs to the IF-3 family.</text>
</comment>
<feature type="domain" description="Translation initiation factor 3 N-terminal" evidence="8">
    <location>
        <begin position="14"/>
        <end position="82"/>
    </location>
</feature>
<dbReference type="EMBL" id="CP097966">
    <property type="protein sequence ID" value="URQ62966.1"/>
    <property type="molecule type" value="Genomic_DNA"/>
</dbReference>
<evidence type="ECO:0000256" key="5">
    <source>
        <dbReference type="NCBIfam" id="TIGR00168"/>
    </source>
</evidence>
<dbReference type="Gene3D" id="3.30.110.10">
    <property type="entry name" value="Translation initiation factor 3 (IF-3), C-terminal domain"/>
    <property type="match status" value="1"/>
</dbReference>
<dbReference type="InterPro" id="IPR019813">
    <property type="entry name" value="Translation_initiation_fac3_CS"/>
</dbReference>
<gene>
    <name evidence="4 9" type="primary">infC</name>
    <name evidence="9" type="ORF">M9B40_04395</name>
</gene>
<dbReference type="InterPro" id="IPR036788">
    <property type="entry name" value="T_IF-3_C_sf"/>
</dbReference>
<dbReference type="Pfam" id="PF05198">
    <property type="entry name" value="IF3_N"/>
    <property type="match status" value="1"/>
</dbReference>
<reference evidence="9" key="1">
    <citation type="submission" date="2022-05" db="EMBL/GenBank/DDBJ databases">
        <title>Single-amplified genomics reveal most streamlined microbe among free-living bacteria.</title>
        <authorList>
            <person name="Roda-Garcia J."/>
            <person name="Haro-Moreno J.M."/>
            <person name="Rodriguez-Valera F."/>
            <person name="Almagro-Moreno S."/>
            <person name="Lopez-Perez M."/>
        </authorList>
    </citation>
    <scope>NUCLEOTIDE SEQUENCE</scope>
    <source>
        <strain evidence="9">TMED112-D2-2</strain>
    </source>
</reference>
<proteinExistence type="inferred from homology"/>
<sequence length="178" mass="20346">MRPQRRRKPPPAPVNQFIRANKLTVISSSGEKLGTYSKDEAINLAKNEGLDLLQITFDKEPCVAKIIDYGKYKFDQKKKQSAAKKNQKRIEQKEIKMRPNIDKGDIDVKLKKIFGFLEKRANVKISVVFRGRELGNTSFGKSLLDSIIKETEDIATVLVEPKFENRTYSALLTSKKMK</sequence>
<dbReference type="Gene3D" id="3.10.20.80">
    <property type="entry name" value="Translation initiation factor 3 (IF-3), N-terminal domain"/>
    <property type="match status" value="1"/>
</dbReference>
<comment type="subcellular location">
    <subcellularLocation>
        <location evidence="4 6">Cytoplasm</location>
    </subcellularLocation>
</comment>
<dbReference type="GO" id="GO:0016020">
    <property type="term" value="C:membrane"/>
    <property type="evidence" value="ECO:0007669"/>
    <property type="project" value="TreeGrafter"/>
</dbReference>
<dbReference type="SUPFAM" id="SSF55200">
    <property type="entry name" value="Translation initiation factor IF3, C-terminal domain"/>
    <property type="match status" value="1"/>
</dbReference>
<evidence type="ECO:0000256" key="2">
    <source>
        <dbReference type="ARBA" id="ARBA00022540"/>
    </source>
</evidence>
<evidence type="ECO:0000313" key="9">
    <source>
        <dbReference type="EMBL" id="URQ62966.1"/>
    </source>
</evidence>
<dbReference type="HAMAP" id="MF_00080">
    <property type="entry name" value="IF_3"/>
    <property type="match status" value="1"/>
</dbReference>
<dbReference type="NCBIfam" id="TIGR00168">
    <property type="entry name" value="infC"/>
    <property type="match status" value="1"/>
</dbReference>
<dbReference type="GO" id="GO:0003743">
    <property type="term" value="F:translation initiation factor activity"/>
    <property type="evidence" value="ECO:0007669"/>
    <property type="project" value="UniProtKB-UniRule"/>
</dbReference>
<accession>A0A9Q8TXT1</accession>
<dbReference type="InterPro" id="IPR036787">
    <property type="entry name" value="T_IF-3_N_sf"/>
</dbReference>
<comment type="subunit">
    <text evidence="4 6">Monomer.</text>
</comment>
<keyword evidence="2 4" id="KW-0396">Initiation factor</keyword>
<dbReference type="Pfam" id="PF00707">
    <property type="entry name" value="IF3_C"/>
    <property type="match status" value="1"/>
</dbReference>
<dbReference type="GO" id="GO:0032790">
    <property type="term" value="P:ribosome disassembly"/>
    <property type="evidence" value="ECO:0007669"/>
    <property type="project" value="TreeGrafter"/>
</dbReference>
<evidence type="ECO:0000259" key="8">
    <source>
        <dbReference type="Pfam" id="PF05198"/>
    </source>
</evidence>
<comment type="function">
    <text evidence="4 6">IF-3 binds to the 30S ribosomal subunit and shifts the equilibrium between 70S ribosomes and their 50S and 30S subunits in favor of the free subunits, thus enhancing the availability of 30S subunits on which protein synthesis initiation begins.</text>
</comment>
<name>A0A9Q8TXT1_9GAMM</name>
<dbReference type="PANTHER" id="PTHR10938">
    <property type="entry name" value="TRANSLATION INITIATION FACTOR IF-3"/>
    <property type="match status" value="1"/>
</dbReference>
<dbReference type="InterPro" id="IPR019815">
    <property type="entry name" value="Translation_initiation_fac_3_C"/>
</dbReference>
<feature type="domain" description="Translation initiation factor 3 C-terminal" evidence="7">
    <location>
        <begin position="90"/>
        <end position="174"/>
    </location>
</feature>
<dbReference type="SUPFAM" id="SSF54364">
    <property type="entry name" value="Translation initiation factor IF3, N-terminal domain"/>
    <property type="match status" value="1"/>
</dbReference>